<dbReference type="Pfam" id="PF00173">
    <property type="entry name" value="Cyt-b5"/>
    <property type="match status" value="1"/>
</dbReference>
<dbReference type="AlphaFoldDB" id="A0A7S1FG33"/>
<evidence type="ECO:0000259" key="2">
    <source>
        <dbReference type="SMART" id="SM01117"/>
    </source>
</evidence>
<dbReference type="InterPro" id="IPR001199">
    <property type="entry name" value="Cyt_B5-like_heme/steroid-bd"/>
</dbReference>
<dbReference type="GO" id="GO:0016020">
    <property type="term" value="C:membrane"/>
    <property type="evidence" value="ECO:0007669"/>
    <property type="project" value="TreeGrafter"/>
</dbReference>
<dbReference type="GO" id="GO:0012505">
    <property type="term" value="C:endomembrane system"/>
    <property type="evidence" value="ECO:0007669"/>
    <property type="project" value="TreeGrafter"/>
</dbReference>
<reference evidence="3" key="1">
    <citation type="submission" date="2021-01" db="EMBL/GenBank/DDBJ databases">
        <authorList>
            <person name="Corre E."/>
            <person name="Pelletier E."/>
            <person name="Niang G."/>
            <person name="Scheremetjew M."/>
            <person name="Finn R."/>
            <person name="Kale V."/>
            <person name="Holt S."/>
            <person name="Cochrane G."/>
            <person name="Meng A."/>
            <person name="Brown T."/>
            <person name="Cohen L."/>
        </authorList>
    </citation>
    <scope>NUCLEOTIDE SEQUENCE</scope>
</reference>
<name>A0A7S1FG33_NOCSC</name>
<organism evidence="3">
    <name type="scientific">Noctiluca scintillans</name>
    <name type="common">Sea sparkle</name>
    <name type="synonym">Red tide dinoflagellate</name>
    <dbReference type="NCBI Taxonomy" id="2966"/>
    <lineage>
        <taxon>Eukaryota</taxon>
        <taxon>Sar</taxon>
        <taxon>Alveolata</taxon>
        <taxon>Dinophyceae</taxon>
        <taxon>Noctilucales</taxon>
        <taxon>Noctilucaceae</taxon>
        <taxon>Noctiluca</taxon>
    </lineage>
</organism>
<comment type="similarity">
    <text evidence="1">Belongs to the cytochrome b5 family. MAPR subfamily.</text>
</comment>
<dbReference type="PANTHER" id="PTHR10281:SF76">
    <property type="entry name" value="CALCUTTA CUP-RELATED"/>
    <property type="match status" value="1"/>
</dbReference>
<sequence>MAMHAWRERAVTFGTVLLVYVAVSELKQWYDDRKAQQRAEERMAYAKQMYVGHRDGWREEDLAPYDGIDPEKPILFAAAGKVFNVWRGRDFYGKNGAYSEFSGRDATRMLAKQIVSPSEDDGAPLTADETDNLMSWVSFFEYKYDVVGSFAKDPH</sequence>
<dbReference type="InterPro" id="IPR050577">
    <property type="entry name" value="MAPR/NEUFC/NENF-like"/>
</dbReference>
<dbReference type="Gene3D" id="3.10.120.10">
    <property type="entry name" value="Cytochrome b5-like heme/steroid binding domain"/>
    <property type="match status" value="1"/>
</dbReference>
<evidence type="ECO:0000256" key="1">
    <source>
        <dbReference type="ARBA" id="ARBA00038357"/>
    </source>
</evidence>
<evidence type="ECO:0000313" key="3">
    <source>
        <dbReference type="EMBL" id="CAD8863894.1"/>
    </source>
</evidence>
<dbReference type="InterPro" id="IPR036400">
    <property type="entry name" value="Cyt_B5-like_heme/steroid_sf"/>
</dbReference>
<feature type="domain" description="Cytochrome b5 heme-binding" evidence="2">
    <location>
        <begin position="57"/>
        <end position="151"/>
    </location>
</feature>
<gene>
    <name evidence="3" type="ORF">NSCI0253_LOCUS38249</name>
</gene>
<dbReference type="SUPFAM" id="SSF55856">
    <property type="entry name" value="Cytochrome b5-like heme/steroid binding domain"/>
    <property type="match status" value="1"/>
</dbReference>
<dbReference type="SMART" id="SM01117">
    <property type="entry name" value="Cyt-b5"/>
    <property type="match status" value="1"/>
</dbReference>
<accession>A0A7S1FG33</accession>
<proteinExistence type="inferred from homology"/>
<dbReference type="EMBL" id="HBFQ01053801">
    <property type="protein sequence ID" value="CAD8863894.1"/>
    <property type="molecule type" value="Transcribed_RNA"/>
</dbReference>
<protein>
    <recommendedName>
        <fullName evidence="2">Cytochrome b5 heme-binding domain-containing protein</fullName>
    </recommendedName>
</protein>
<dbReference type="PANTHER" id="PTHR10281">
    <property type="entry name" value="MEMBRANE-ASSOCIATED PROGESTERONE RECEPTOR COMPONENT-RELATED"/>
    <property type="match status" value="1"/>
</dbReference>